<dbReference type="RefSeq" id="WP_212675664.1">
    <property type="nucleotide sequence ID" value="NZ_JAGSPJ010000004.1"/>
</dbReference>
<evidence type="ECO:0000256" key="1">
    <source>
        <dbReference type="SAM" id="MobiDB-lite"/>
    </source>
</evidence>
<gene>
    <name evidence="2" type="ORF">KDM90_11065</name>
</gene>
<accession>A0A941IFB4</accession>
<dbReference type="Pfam" id="PF02482">
    <property type="entry name" value="Ribosomal_S30AE"/>
    <property type="match status" value="1"/>
</dbReference>
<dbReference type="InterPro" id="IPR003489">
    <property type="entry name" value="RHF/RaiA"/>
</dbReference>
<feature type="region of interest" description="Disordered" evidence="1">
    <location>
        <begin position="101"/>
        <end position="127"/>
    </location>
</feature>
<dbReference type="EMBL" id="JAGSPJ010000004">
    <property type="protein sequence ID" value="MBR7800536.1"/>
    <property type="molecule type" value="Genomic_DNA"/>
</dbReference>
<evidence type="ECO:0000313" key="2">
    <source>
        <dbReference type="EMBL" id="MBR7800536.1"/>
    </source>
</evidence>
<comment type="caution">
    <text evidence="2">The sequence shown here is derived from an EMBL/GenBank/DDBJ whole genome shotgun (WGS) entry which is preliminary data.</text>
</comment>
<proteinExistence type="predicted"/>
<dbReference type="SUPFAM" id="SSF69754">
    <property type="entry name" value="Ribosome binding protein Y (YfiA homologue)"/>
    <property type="match status" value="1"/>
</dbReference>
<name>A0A941IFB4_9BURK</name>
<keyword evidence="3" id="KW-1185">Reference proteome</keyword>
<dbReference type="Proteomes" id="UP000678545">
    <property type="component" value="Unassembled WGS sequence"/>
</dbReference>
<dbReference type="AlphaFoldDB" id="A0A941IFB4"/>
<sequence length="127" mass="14674">MQIDIQARGFELTDAIREHTLKSIRFATGWAGDDVRRITIRLSDINGPRGGEDKRCLIQIPLAGKQDIIIDDVEADLYVAIDKATQRAERMLAKHIERHREHLHHNWKKNEDATLNEQDEQERSLPS</sequence>
<protein>
    <submittedName>
        <fullName evidence="2">HPF/RaiA family ribosome-associated protein</fullName>
    </submittedName>
</protein>
<reference evidence="2" key="1">
    <citation type="submission" date="2021-04" db="EMBL/GenBank/DDBJ databases">
        <title>novel species isolated from subtropical streams in China.</title>
        <authorList>
            <person name="Lu H."/>
        </authorList>
    </citation>
    <scope>NUCLEOTIDE SEQUENCE</scope>
    <source>
        <strain evidence="2">FT137W</strain>
    </source>
</reference>
<dbReference type="Gene3D" id="3.30.160.100">
    <property type="entry name" value="Ribosome hibernation promotion factor-like"/>
    <property type="match status" value="1"/>
</dbReference>
<dbReference type="InterPro" id="IPR036567">
    <property type="entry name" value="RHF-like"/>
</dbReference>
<organism evidence="2 3">
    <name type="scientific">Undibacterium fentianense</name>
    <dbReference type="NCBI Taxonomy" id="2828728"/>
    <lineage>
        <taxon>Bacteria</taxon>
        <taxon>Pseudomonadati</taxon>
        <taxon>Pseudomonadota</taxon>
        <taxon>Betaproteobacteria</taxon>
        <taxon>Burkholderiales</taxon>
        <taxon>Oxalobacteraceae</taxon>
        <taxon>Undibacterium</taxon>
    </lineage>
</organism>
<evidence type="ECO:0000313" key="3">
    <source>
        <dbReference type="Proteomes" id="UP000678545"/>
    </source>
</evidence>